<proteinExistence type="predicted"/>
<dbReference type="Proteomes" id="UP000264800">
    <property type="component" value="Unplaced"/>
</dbReference>
<reference evidence="1" key="1">
    <citation type="submission" date="2025-08" db="UniProtKB">
        <authorList>
            <consortium name="Ensembl"/>
        </authorList>
    </citation>
    <scope>IDENTIFICATION</scope>
</reference>
<reference evidence="1" key="2">
    <citation type="submission" date="2025-09" db="UniProtKB">
        <authorList>
            <consortium name="Ensembl"/>
        </authorList>
    </citation>
    <scope>IDENTIFICATION</scope>
</reference>
<protein>
    <submittedName>
        <fullName evidence="1">Uncharacterized protein</fullName>
    </submittedName>
</protein>
<dbReference type="Ensembl" id="ENSKMAT00000024634.1">
    <property type="protein sequence ID" value="ENSKMAP00000024328.1"/>
    <property type="gene ID" value="ENSKMAG00000018021.1"/>
</dbReference>
<name>A0A3Q3B4E1_KRYMA</name>
<organism evidence="1 2">
    <name type="scientific">Kryptolebias marmoratus</name>
    <name type="common">Mangrove killifish</name>
    <name type="synonym">Rivulus marmoratus</name>
    <dbReference type="NCBI Taxonomy" id="37003"/>
    <lineage>
        <taxon>Eukaryota</taxon>
        <taxon>Metazoa</taxon>
        <taxon>Chordata</taxon>
        <taxon>Craniata</taxon>
        <taxon>Vertebrata</taxon>
        <taxon>Euteleostomi</taxon>
        <taxon>Actinopterygii</taxon>
        <taxon>Neopterygii</taxon>
        <taxon>Teleostei</taxon>
        <taxon>Neoteleostei</taxon>
        <taxon>Acanthomorphata</taxon>
        <taxon>Ovalentaria</taxon>
        <taxon>Atherinomorphae</taxon>
        <taxon>Cyprinodontiformes</taxon>
        <taxon>Rivulidae</taxon>
        <taxon>Kryptolebias</taxon>
    </lineage>
</organism>
<evidence type="ECO:0000313" key="2">
    <source>
        <dbReference type="Proteomes" id="UP000264800"/>
    </source>
</evidence>
<accession>A0A3Q3B4E1</accession>
<keyword evidence="2" id="KW-1185">Reference proteome</keyword>
<evidence type="ECO:0000313" key="1">
    <source>
        <dbReference type="Ensembl" id="ENSKMAP00000024328.1"/>
    </source>
</evidence>
<dbReference type="AlphaFoldDB" id="A0A3Q3B4E1"/>
<sequence>MLSQGGHDHPQLYLEIIRVYLQLLGVQHTQVFECVLDVIQVLHSFFQTAHDNFSVSRHFGVRCYCISAGEVSKFTKIPLSPGVDGVNNQSSGLRSDLSHINLSPQAGDGAALGICPLNHGDGVKVSSDFSQTNSLIKDLSVRRLDEAGIY</sequence>
<dbReference type="GeneTree" id="ENSGT00940000175631"/>